<feature type="region of interest" description="Disordered" evidence="8">
    <location>
        <begin position="88"/>
        <end position="117"/>
    </location>
</feature>
<evidence type="ECO:0000256" key="2">
    <source>
        <dbReference type="ARBA" id="ARBA00007467"/>
    </source>
</evidence>
<reference evidence="9 10" key="1">
    <citation type="submission" date="2023-03" db="EMBL/GenBank/DDBJ databases">
        <title>High-quality genome of Scylla paramamosain provides insights in environmental adaptation.</title>
        <authorList>
            <person name="Zhang L."/>
        </authorList>
    </citation>
    <scope>NUCLEOTIDE SEQUENCE [LARGE SCALE GENOMIC DNA]</scope>
    <source>
        <strain evidence="9">LZ_2023a</strain>
        <tissue evidence="9">Muscle</tissue>
    </source>
</reference>
<feature type="transmembrane region" description="Helical" evidence="7">
    <location>
        <begin position="439"/>
        <end position="460"/>
    </location>
</feature>
<dbReference type="InterPro" id="IPR036259">
    <property type="entry name" value="MFS_trans_sf"/>
</dbReference>
<feature type="transmembrane region" description="Helical" evidence="7">
    <location>
        <begin position="231"/>
        <end position="261"/>
    </location>
</feature>
<comment type="similarity">
    <text evidence="2 7">Belongs to the battenin family.</text>
</comment>
<gene>
    <name evidence="9" type="ORF">O3P69_016998</name>
</gene>
<keyword evidence="7" id="KW-0458">Lysosome</keyword>
<keyword evidence="10" id="KW-1185">Reference proteome</keyword>
<organism evidence="9 10">
    <name type="scientific">Scylla paramamosain</name>
    <name type="common">Mud crab</name>
    <dbReference type="NCBI Taxonomy" id="85552"/>
    <lineage>
        <taxon>Eukaryota</taxon>
        <taxon>Metazoa</taxon>
        <taxon>Ecdysozoa</taxon>
        <taxon>Arthropoda</taxon>
        <taxon>Crustacea</taxon>
        <taxon>Multicrustacea</taxon>
        <taxon>Malacostraca</taxon>
        <taxon>Eumalacostraca</taxon>
        <taxon>Eucarida</taxon>
        <taxon>Decapoda</taxon>
        <taxon>Pleocyemata</taxon>
        <taxon>Brachyura</taxon>
        <taxon>Eubrachyura</taxon>
        <taxon>Portunoidea</taxon>
        <taxon>Portunidae</taxon>
        <taxon>Portuninae</taxon>
        <taxon>Scylla</taxon>
    </lineage>
</organism>
<evidence type="ECO:0000256" key="6">
    <source>
        <dbReference type="ARBA" id="ARBA00023136"/>
    </source>
</evidence>
<evidence type="ECO:0000256" key="1">
    <source>
        <dbReference type="ARBA" id="ARBA00004127"/>
    </source>
</evidence>
<dbReference type="GO" id="GO:0012505">
    <property type="term" value="C:endomembrane system"/>
    <property type="evidence" value="ECO:0007669"/>
    <property type="project" value="UniProtKB-SubCell"/>
</dbReference>
<feature type="transmembrane region" description="Helical" evidence="7">
    <location>
        <begin position="126"/>
        <end position="148"/>
    </location>
</feature>
<feature type="transmembrane region" description="Helical" evidence="7">
    <location>
        <begin position="472"/>
        <end position="495"/>
    </location>
</feature>
<keyword evidence="3" id="KW-0813">Transport</keyword>
<proteinExistence type="inferred from homology"/>
<accession>A0AAW0TXZ5</accession>
<comment type="caution">
    <text evidence="9">The sequence shown here is derived from an EMBL/GenBank/DDBJ whole genome shotgun (WGS) entry which is preliminary data.</text>
</comment>
<dbReference type="PANTHER" id="PTHR10981">
    <property type="entry name" value="BATTENIN"/>
    <property type="match status" value="1"/>
</dbReference>
<dbReference type="InterPro" id="IPR003492">
    <property type="entry name" value="Battenin_disease_Cln3"/>
</dbReference>
<evidence type="ECO:0000313" key="9">
    <source>
        <dbReference type="EMBL" id="KAK8391037.1"/>
    </source>
</evidence>
<dbReference type="EMBL" id="JARAKH010000024">
    <property type="protein sequence ID" value="KAK8391037.1"/>
    <property type="molecule type" value="Genomic_DNA"/>
</dbReference>
<sequence length="542" mass="59818">MSMAPHRTPVEVPNSHDRDADNGLIRATGDQEDSRCFLRGSDAYTPTVVPPAMNASYPSLPRSPATTPPPLSPIHINPVHLAKSLLAHPDNQKDEESGAERRKGEEETKKKVKPHSSRVPRRIRDLAAYWLLGFCNNFTYWVMITAAYDLLAAQHQGYSERSALAAPSGQPLNASLEVTVSLPGWSNDSFVNTFTCNRHSTGAILVADTLPATALTLAAPLTLLLSVGLRVWVLSIFCIVSYLVLGLASPDLVFLGVALASASRGLSDPTFLSHATNYHKNVLSLWSSGTGVATFVGPLLFSAMTTWGLHPRHALLTFLAVPVVIVFSFWCLLSRAQPLKAPVDLEKVDSVALVCEKEEIEGKKQKMAARIKQKIFIFGRAQKYLLPMAVFYLIMYFTGQGLLEMVYFPASPLTHAQQYSWSITIRCLGTLISRSSHKLFLLPSTWLYSLIALVIAAVVGTEAHFHYLPSEYIIFALMFMQGLSEGASFRAAVFSLHNKTSEEDREFSMAIFPAFLFLPAMLAGFASIPTHEFLCHHHLYRQ</sequence>
<evidence type="ECO:0000256" key="8">
    <source>
        <dbReference type="SAM" id="MobiDB-lite"/>
    </source>
</evidence>
<evidence type="ECO:0000313" key="10">
    <source>
        <dbReference type="Proteomes" id="UP001487740"/>
    </source>
</evidence>
<evidence type="ECO:0000256" key="7">
    <source>
        <dbReference type="RuleBase" id="RU361113"/>
    </source>
</evidence>
<dbReference type="CDD" id="cd06174">
    <property type="entry name" value="MFS"/>
    <property type="match status" value="1"/>
</dbReference>
<dbReference type="GO" id="GO:0005765">
    <property type="term" value="C:lysosomal membrane"/>
    <property type="evidence" value="ECO:0007669"/>
    <property type="project" value="UniProtKB-SubCell"/>
</dbReference>
<dbReference type="PRINTS" id="PR01315">
    <property type="entry name" value="BATTENIN"/>
</dbReference>
<dbReference type="SUPFAM" id="SSF103473">
    <property type="entry name" value="MFS general substrate transporter"/>
    <property type="match status" value="1"/>
</dbReference>
<dbReference type="Pfam" id="PF02487">
    <property type="entry name" value="CLN3"/>
    <property type="match status" value="1"/>
</dbReference>
<feature type="compositionally biased region" description="Basic and acidic residues" evidence="8">
    <location>
        <begin position="90"/>
        <end position="109"/>
    </location>
</feature>
<dbReference type="PANTHER" id="PTHR10981:SF0">
    <property type="entry name" value="BATTENIN"/>
    <property type="match status" value="1"/>
</dbReference>
<feature type="transmembrane region" description="Helical" evidence="7">
    <location>
        <begin position="313"/>
        <end position="333"/>
    </location>
</feature>
<evidence type="ECO:0000256" key="3">
    <source>
        <dbReference type="ARBA" id="ARBA00022448"/>
    </source>
</evidence>
<feature type="transmembrane region" description="Helical" evidence="7">
    <location>
        <begin position="282"/>
        <end position="301"/>
    </location>
</feature>
<dbReference type="GO" id="GO:0051453">
    <property type="term" value="P:regulation of intracellular pH"/>
    <property type="evidence" value="ECO:0007669"/>
    <property type="project" value="TreeGrafter"/>
</dbReference>
<keyword evidence="4 7" id="KW-0812">Transmembrane</keyword>
<name>A0AAW0TXZ5_SCYPA</name>
<feature type="transmembrane region" description="Helical" evidence="7">
    <location>
        <begin position="507"/>
        <end position="528"/>
    </location>
</feature>
<feature type="region of interest" description="Disordered" evidence="8">
    <location>
        <begin position="55"/>
        <end position="74"/>
    </location>
</feature>
<feature type="transmembrane region" description="Helical" evidence="7">
    <location>
        <begin position="384"/>
        <end position="403"/>
    </location>
</feature>
<dbReference type="AlphaFoldDB" id="A0AAW0TXZ5"/>
<evidence type="ECO:0000256" key="4">
    <source>
        <dbReference type="ARBA" id="ARBA00022692"/>
    </source>
</evidence>
<protein>
    <recommendedName>
        <fullName evidence="7">Battenin</fullName>
    </recommendedName>
</protein>
<keyword evidence="6 7" id="KW-0472">Membrane</keyword>
<keyword evidence="5 7" id="KW-1133">Transmembrane helix</keyword>
<feature type="region of interest" description="Disordered" evidence="8">
    <location>
        <begin position="1"/>
        <end position="41"/>
    </location>
</feature>
<evidence type="ECO:0000256" key="5">
    <source>
        <dbReference type="ARBA" id="ARBA00022989"/>
    </source>
</evidence>
<dbReference type="Proteomes" id="UP001487740">
    <property type="component" value="Unassembled WGS sequence"/>
</dbReference>
<comment type="subcellular location">
    <subcellularLocation>
        <location evidence="1">Endomembrane system</location>
        <topology evidence="1">Multi-pass membrane protein</topology>
    </subcellularLocation>
    <subcellularLocation>
        <location evidence="7">Lysosome membrane</location>
        <topology evidence="7">Multi-pass membrane protein</topology>
    </subcellularLocation>
</comment>